<dbReference type="HOGENOM" id="CLU_2590588_0_0_1"/>
<evidence type="ECO:0000313" key="2">
    <source>
        <dbReference type="Proteomes" id="UP000054166"/>
    </source>
</evidence>
<dbReference type="InParanoid" id="A0A0C3GDH1"/>
<accession>A0A0C3GDH1</accession>
<dbReference type="EMBL" id="KN832974">
    <property type="protein sequence ID" value="KIM89754.1"/>
    <property type="molecule type" value="Genomic_DNA"/>
</dbReference>
<proteinExistence type="predicted"/>
<keyword evidence="2" id="KW-1185">Reference proteome</keyword>
<sequence length="80" mass="9204">MRIGQENKMQIGIVVTYFKTEAFIPGAADLDDKRRQIAGNKMKDLTVDQVLGWVYNEHLETVDILHWLGNLCEFIPELVN</sequence>
<dbReference type="Proteomes" id="UP000054166">
    <property type="component" value="Unassembled WGS sequence"/>
</dbReference>
<gene>
    <name evidence="1" type="ORF">PILCRDRAFT_195605</name>
</gene>
<organism evidence="1 2">
    <name type="scientific">Piloderma croceum (strain F 1598)</name>
    <dbReference type="NCBI Taxonomy" id="765440"/>
    <lineage>
        <taxon>Eukaryota</taxon>
        <taxon>Fungi</taxon>
        <taxon>Dikarya</taxon>
        <taxon>Basidiomycota</taxon>
        <taxon>Agaricomycotina</taxon>
        <taxon>Agaricomycetes</taxon>
        <taxon>Agaricomycetidae</taxon>
        <taxon>Atheliales</taxon>
        <taxon>Atheliaceae</taxon>
        <taxon>Piloderma</taxon>
    </lineage>
</organism>
<dbReference type="STRING" id="765440.A0A0C3GDH1"/>
<dbReference type="OrthoDB" id="2801423at2759"/>
<name>A0A0C3GDH1_PILCF</name>
<reference evidence="2" key="2">
    <citation type="submission" date="2015-01" db="EMBL/GenBank/DDBJ databases">
        <title>Evolutionary Origins and Diversification of the Mycorrhizal Mutualists.</title>
        <authorList>
            <consortium name="DOE Joint Genome Institute"/>
            <consortium name="Mycorrhizal Genomics Consortium"/>
            <person name="Kohler A."/>
            <person name="Kuo A."/>
            <person name="Nagy L.G."/>
            <person name="Floudas D."/>
            <person name="Copeland A."/>
            <person name="Barry K.W."/>
            <person name="Cichocki N."/>
            <person name="Veneault-Fourrey C."/>
            <person name="LaButti K."/>
            <person name="Lindquist E.A."/>
            <person name="Lipzen A."/>
            <person name="Lundell T."/>
            <person name="Morin E."/>
            <person name="Murat C."/>
            <person name="Riley R."/>
            <person name="Ohm R."/>
            <person name="Sun H."/>
            <person name="Tunlid A."/>
            <person name="Henrissat B."/>
            <person name="Grigoriev I.V."/>
            <person name="Hibbett D.S."/>
            <person name="Martin F."/>
        </authorList>
    </citation>
    <scope>NUCLEOTIDE SEQUENCE [LARGE SCALE GENOMIC DNA]</scope>
    <source>
        <strain evidence="2">F 1598</strain>
    </source>
</reference>
<reference evidence="1 2" key="1">
    <citation type="submission" date="2014-04" db="EMBL/GenBank/DDBJ databases">
        <authorList>
            <consortium name="DOE Joint Genome Institute"/>
            <person name="Kuo A."/>
            <person name="Tarkka M."/>
            <person name="Buscot F."/>
            <person name="Kohler A."/>
            <person name="Nagy L.G."/>
            <person name="Floudas D."/>
            <person name="Copeland A."/>
            <person name="Barry K.W."/>
            <person name="Cichocki N."/>
            <person name="Veneault-Fourrey C."/>
            <person name="LaButti K."/>
            <person name="Lindquist E.A."/>
            <person name="Lipzen A."/>
            <person name="Lundell T."/>
            <person name="Morin E."/>
            <person name="Murat C."/>
            <person name="Sun H."/>
            <person name="Tunlid A."/>
            <person name="Henrissat B."/>
            <person name="Grigoriev I.V."/>
            <person name="Hibbett D.S."/>
            <person name="Martin F."/>
            <person name="Nordberg H.P."/>
            <person name="Cantor M.N."/>
            <person name="Hua S.X."/>
        </authorList>
    </citation>
    <scope>NUCLEOTIDE SEQUENCE [LARGE SCALE GENOMIC DNA]</scope>
    <source>
        <strain evidence="1 2">F 1598</strain>
    </source>
</reference>
<protein>
    <submittedName>
        <fullName evidence="1">Uncharacterized protein</fullName>
    </submittedName>
</protein>
<dbReference type="AlphaFoldDB" id="A0A0C3GDH1"/>
<evidence type="ECO:0000313" key="1">
    <source>
        <dbReference type="EMBL" id="KIM89754.1"/>
    </source>
</evidence>